<name>A0A8H9M6Z3_9PSEU</name>
<reference evidence="5" key="2">
    <citation type="submission" date="2020-09" db="EMBL/GenBank/DDBJ databases">
        <authorList>
            <person name="Sun Q."/>
            <person name="Zhou Y."/>
        </authorList>
    </citation>
    <scope>NUCLEOTIDE SEQUENCE</scope>
    <source>
        <strain evidence="5">CGMCC 4.7679</strain>
    </source>
</reference>
<dbReference type="PANTHER" id="PTHR19848">
    <property type="entry name" value="WD40 REPEAT PROTEIN"/>
    <property type="match status" value="1"/>
</dbReference>
<feature type="region of interest" description="Disordered" evidence="4">
    <location>
        <begin position="1385"/>
        <end position="1405"/>
    </location>
</feature>
<dbReference type="SUPFAM" id="SSF50998">
    <property type="entry name" value="Quinoprotein alcohol dehydrogenase-like"/>
    <property type="match status" value="1"/>
</dbReference>
<protein>
    <submittedName>
        <fullName evidence="5">Uncharacterized protein</fullName>
    </submittedName>
</protein>
<evidence type="ECO:0000313" key="5">
    <source>
        <dbReference type="EMBL" id="GHF69697.1"/>
    </source>
</evidence>
<dbReference type="PANTHER" id="PTHR19848:SF8">
    <property type="entry name" value="F-BOX AND WD REPEAT DOMAIN CONTAINING 7"/>
    <property type="match status" value="1"/>
</dbReference>
<dbReference type="SMART" id="SM00320">
    <property type="entry name" value="WD40"/>
    <property type="match status" value="6"/>
</dbReference>
<evidence type="ECO:0000256" key="4">
    <source>
        <dbReference type="SAM" id="MobiDB-lite"/>
    </source>
</evidence>
<dbReference type="InterPro" id="IPR015943">
    <property type="entry name" value="WD40/YVTN_repeat-like_dom_sf"/>
</dbReference>
<dbReference type="OrthoDB" id="218695at2"/>
<keyword evidence="6" id="KW-1185">Reference proteome</keyword>
<dbReference type="EMBL" id="BNAV01000008">
    <property type="protein sequence ID" value="GHF69697.1"/>
    <property type="molecule type" value="Genomic_DNA"/>
</dbReference>
<feature type="repeat" description="WD" evidence="3">
    <location>
        <begin position="945"/>
        <end position="965"/>
    </location>
</feature>
<evidence type="ECO:0000256" key="2">
    <source>
        <dbReference type="ARBA" id="ARBA00022737"/>
    </source>
</evidence>
<dbReference type="InterPro" id="IPR001680">
    <property type="entry name" value="WD40_rpt"/>
</dbReference>
<dbReference type="RefSeq" id="WP_145934419.1">
    <property type="nucleotide sequence ID" value="NZ_BNAV01000008.1"/>
</dbReference>
<dbReference type="InterPro" id="IPR011047">
    <property type="entry name" value="Quinoprotein_ADH-like_sf"/>
</dbReference>
<evidence type="ECO:0000256" key="1">
    <source>
        <dbReference type="ARBA" id="ARBA00022574"/>
    </source>
</evidence>
<proteinExistence type="predicted"/>
<dbReference type="InterPro" id="IPR027417">
    <property type="entry name" value="P-loop_NTPase"/>
</dbReference>
<dbReference type="InterPro" id="IPR011044">
    <property type="entry name" value="Quino_amine_DH_bsu"/>
</dbReference>
<organism evidence="5 6">
    <name type="scientific">Amycolatopsis bartoniae</name>
    <dbReference type="NCBI Taxonomy" id="941986"/>
    <lineage>
        <taxon>Bacteria</taxon>
        <taxon>Bacillati</taxon>
        <taxon>Actinomycetota</taxon>
        <taxon>Actinomycetes</taxon>
        <taxon>Pseudonocardiales</taxon>
        <taxon>Pseudonocardiaceae</taxon>
        <taxon>Amycolatopsis</taxon>
    </lineage>
</organism>
<dbReference type="Proteomes" id="UP000658656">
    <property type="component" value="Unassembled WGS sequence"/>
</dbReference>
<evidence type="ECO:0000256" key="3">
    <source>
        <dbReference type="PROSITE-ProRule" id="PRU00221"/>
    </source>
</evidence>
<dbReference type="Pfam" id="PF00400">
    <property type="entry name" value="WD40"/>
    <property type="match status" value="1"/>
</dbReference>
<dbReference type="PROSITE" id="PS50082">
    <property type="entry name" value="WD_REPEATS_2"/>
    <property type="match status" value="1"/>
</dbReference>
<gene>
    <name evidence="5" type="ORF">GCM10017566_49250</name>
</gene>
<dbReference type="SUPFAM" id="SSF50969">
    <property type="entry name" value="YVTN repeat-like/Quinoprotein amine dehydrogenase"/>
    <property type="match status" value="1"/>
</dbReference>
<keyword evidence="2" id="KW-0677">Repeat</keyword>
<accession>A0A8H9M6Z3</accession>
<keyword evidence="1 3" id="KW-0853">WD repeat</keyword>
<sequence length="1405" mass="148724">MDGRRPDRTINIVSGPVLGSVVQAGSITGDVHVHFPHRRTVSVRGRAAERPSWLARLPGGPAGVLLDARRVLVPGSLPEAGTVVDLPFAGVFTTAARPVLRGPAATVLELAEPVEVPGAPLSAPASCAGHEFVTHGFPGGGEDIAPATGVLDGAAGPGGQWFAVRRGEERWQSDAGFTGAPVFDRDADAVVGLLVPGPDGATVLPLAVLLESWPWLRDLLGWRLDHDPALRTHWLPRARGSEVESDTGAWYFTGRIEARREICAWLGGTGPPLLVVTGGPGTGKSALLAHILVSADPRWAASTADDGPRPAPGAVDVAVHLKGLTLDDVVERLAALADVRASDPGELLVALRDRREAAGRPVTVLCDALDEVVTVEESLRIARLLSELAGAGVARIVVGVRTAPPGSLRARVARVWGRSAPVVDLESDRYLRREDITEYVARRLAGDDTGGRYRDAPGLGDIAVAVAERSRHNFLVAQLTSRWLLLPGTPVPGAGPAGELPSTVGEAMEKYLDAFGPDRGTVERVLTALAFAAGGGLPRNDLWARLAEALSPGHSVTAADLSRVFDSAASYLIETAVRADGTPAYRLYHEVLDEHLRENCVVRAPHRVVFEALRETVPVREGRRAWEDADPYVRAQLAGHAARADALDELLADGGFLVYAEPGPLLAVLPEAATARGRLAVACYRASSADHRHLDPPARARVLALDAARLGAADLQAQFARESSAWRVRFATGARQHGALLATLRTDQGNVSSIVAGTHDGRAVALSGSEGGRTRLWDVADQRPIGSVIRGLPWSSYQSPELALAAVDGRLLGLAAGDNLVQVWDLLQARLLAERETGPDDMVHGLAVTDLDGRPVWITVGEEGLRVWDLRTHDLVAGPVGERMYAVAVTELDGTPVAVTGGPSGARVWDLRSLRELGDPMPGPESVFQVAVAEVAGRPVVLTGSGDRDGTLRLWDLRTRRPIGQPRTDHGWSVSGIAVTELDGRPVAVTSSGHHEPGPDDEDTTLLVWDLPEWRLLGRLAGHTQGTQCVAVTEVDGRPVAVTGGGWEGTVRLWDLTLADQRLGDPAPGHGRHILELAVLDRDGHRLAVSAGLDKTAFVWDLEARRVLARAPVGFTYVTAIEESGGRPLVLLAGIGFARIHDVATGSVVPLHTRDPDEPPYAATIHSGAVARLDGRPVVALVSAGKVLRLHDFATGEVVAGPMAVALDDDRRDSVDEPCAVALLSVHGRACAVVLSGHRDLGHTFITGLWDLGTGALLANLDPASSPAVTTAFVNGRPVVVTTGPEGALRVWDATERRPLRTIPTGARDLQYLTAGVLGNRPVVLASGDDGPVTTWDLTTGTPRDEIRLPATCRGLALGERGTLVVGLQNDIAVFDTELRGLVPELTSPDAPGGARRGPRFRRFR</sequence>
<dbReference type="SUPFAM" id="SSF52540">
    <property type="entry name" value="P-loop containing nucleoside triphosphate hydrolases"/>
    <property type="match status" value="1"/>
</dbReference>
<evidence type="ECO:0000313" key="6">
    <source>
        <dbReference type="Proteomes" id="UP000658656"/>
    </source>
</evidence>
<dbReference type="Gene3D" id="2.130.10.10">
    <property type="entry name" value="YVTN repeat-like/Quinoprotein amine dehydrogenase"/>
    <property type="match status" value="3"/>
</dbReference>
<comment type="caution">
    <text evidence="5">The sequence shown here is derived from an EMBL/GenBank/DDBJ whole genome shotgun (WGS) entry which is preliminary data.</text>
</comment>
<reference evidence="5" key="1">
    <citation type="journal article" date="2014" name="Int. J. Syst. Evol. Microbiol.">
        <title>Complete genome sequence of Corynebacterium casei LMG S-19264T (=DSM 44701T), isolated from a smear-ripened cheese.</title>
        <authorList>
            <consortium name="US DOE Joint Genome Institute (JGI-PGF)"/>
            <person name="Walter F."/>
            <person name="Albersmeier A."/>
            <person name="Kalinowski J."/>
            <person name="Ruckert C."/>
        </authorList>
    </citation>
    <scope>NUCLEOTIDE SEQUENCE</scope>
    <source>
        <strain evidence="5">CGMCC 4.7679</strain>
    </source>
</reference>